<dbReference type="PIRSF" id="PIRSF000777">
    <property type="entry name" value="RNA_polIII_C31"/>
    <property type="match status" value="1"/>
</dbReference>
<accession>A0A166FKL2</accession>
<evidence type="ECO:0000256" key="1">
    <source>
        <dbReference type="ARBA" id="ARBA00004123"/>
    </source>
</evidence>
<comment type="subcellular location">
    <subcellularLocation>
        <location evidence="1 4">Nucleus</location>
    </subcellularLocation>
</comment>
<feature type="region of interest" description="Disordered" evidence="5">
    <location>
        <begin position="1"/>
        <end position="25"/>
    </location>
</feature>
<dbReference type="OrthoDB" id="5377312at2759"/>
<feature type="compositionally biased region" description="Acidic residues" evidence="5">
    <location>
        <begin position="172"/>
        <end position="184"/>
    </location>
</feature>
<comment type="function">
    <text evidence="4">DNA-dependent RNA polymerase catalyzes the transcription of DNA into RNA using the four ribonucleoside triphosphates as substrates. Specific peripheric component of RNA polymerase III which synthesizes small RNAs, such as 5S rRNA and tRNAs.</text>
</comment>
<dbReference type="STRING" id="436010.A0A166FKL2"/>
<feature type="compositionally biased region" description="Gly residues" evidence="5">
    <location>
        <begin position="200"/>
        <end position="217"/>
    </location>
</feature>
<dbReference type="Pfam" id="PF11705">
    <property type="entry name" value="RNA_pol_3_Rpc31"/>
    <property type="match status" value="1"/>
</dbReference>
<dbReference type="GO" id="GO:0006383">
    <property type="term" value="P:transcription by RNA polymerase III"/>
    <property type="evidence" value="ECO:0007669"/>
    <property type="project" value="UniProtKB-UniRule"/>
</dbReference>
<reference evidence="6 7" key="1">
    <citation type="journal article" date="2016" name="Mol. Biol. Evol.">
        <title>Comparative Genomics of Early-Diverging Mushroom-Forming Fungi Provides Insights into the Origins of Lignocellulose Decay Capabilities.</title>
        <authorList>
            <person name="Nagy L.G."/>
            <person name="Riley R."/>
            <person name="Tritt A."/>
            <person name="Adam C."/>
            <person name="Daum C."/>
            <person name="Floudas D."/>
            <person name="Sun H."/>
            <person name="Yadav J.S."/>
            <person name="Pangilinan J."/>
            <person name="Larsson K.H."/>
            <person name="Matsuura K."/>
            <person name="Barry K."/>
            <person name="Labutti K."/>
            <person name="Kuo R."/>
            <person name="Ohm R.A."/>
            <person name="Bhattacharya S.S."/>
            <person name="Shirouzu T."/>
            <person name="Yoshinaga Y."/>
            <person name="Martin F.M."/>
            <person name="Grigoriev I.V."/>
            <person name="Hibbett D.S."/>
        </authorList>
    </citation>
    <scope>NUCLEOTIDE SEQUENCE [LARGE SCALE GENOMIC DNA]</scope>
    <source>
        <strain evidence="6 7">CBS 109695</strain>
    </source>
</reference>
<evidence type="ECO:0000256" key="3">
    <source>
        <dbReference type="ARBA" id="ARBA00023242"/>
    </source>
</evidence>
<keyword evidence="3 4" id="KW-0539">Nucleus</keyword>
<evidence type="ECO:0000256" key="4">
    <source>
        <dbReference type="PIRNR" id="PIRNR000777"/>
    </source>
</evidence>
<evidence type="ECO:0000313" key="6">
    <source>
        <dbReference type="EMBL" id="KZP16905.1"/>
    </source>
</evidence>
<feature type="compositionally biased region" description="Gly residues" evidence="5">
    <location>
        <begin position="1"/>
        <end position="19"/>
    </location>
</feature>
<dbReference type="EMBL" id="KV417588">
    <property type="protein sequence ID" value="KZP16905.1"/>
    <property type="molecule type" value="Genomic_DNA"/>
</dbReference>
<evidence type="ECO:0000256" key="5">
    <source>
        <dbReference type="SAM" id="MobiDB-lite"/>
    </source>
</evidence>
<proteinExistence type="inferred from homology"/>
<dbReference type="PANTHER" id="PTHR15367:SF2">
    <property type="entry name" value="DNA-DIRECTED RNA POLYMERASE III SUBUNIT"/>
    <property type="match status" value="1"/>
</dbReference>
<dbReference type="Proteomes" id="UP000076532">
    <property type="component" value="Unassembled WGS sequence"/>
</dbReference>
<gene>
    <name evidence="6" type="ORF">FIBSPDRAFT_793730</name>
</gene>
<dbReference type="InterPro" id="IPR024661">
    <property type="entry name" value="RNA_pol_III_Rpc31"/>
</dbReference>
<comment type="subunit">
    <text evidence="4">Component of the RNA polymerase III (Pol III) complex.</text>
</comment>
<organism evidence="6 7">
    <name type="scientific">Athelia psychrophila</name>
    <dbReference type="NCBI Taxonomy" id="1759441"/>
    <lineage>
        <taxon>Eukaryota</taxon>
        <taxon>Fungi</taxon>
        <taxon>Dikarya</taxon>
        <taxon>Basidiomycota</taxon>
        <taxon>Agaricomycotina</taxon>
        <taxon>Agaricomycetes</taxon>
        <taxon>Agaricomycetidae</taxon>
        <taxon>Atheliales</taxon>
        <taxon>Atheliaceae</taxon>
        <taxon>Athelia</taxon>
    </lineage>
</organism>
<name>A0A166FKL2_9AGAM</name>
<evidence type="ECO:0000313" key="7">
    <source>
        <dbReference type="Proteomes" id="UP000076532"/>
    </source>
</evidence>
<feature type="region of interest" description="Disordered" evidence="5">
    <location>
        <begin position="128"/>
        <end position="217"/>
    </location>
</feature>
<comment type="similarity">
    <text evidence="2 4">Belongs to the eukaryotic RPC7 RNA polymerase subunit family.</text>
</comment>
<dbReference type="GO" id="GO:0005666">
    <property type="term" value="C:RNA polymerase III complex"/>
    <property type="evidence" value="ECO:0007669"/>
    <property type="project" value="UniProtKB-UniRule"/>
</dbReference>
<feature type="region of interest" description="Disordered" evidence="5">
    <location>
        <begin position="90"/>
        <end position="113"/>
    </location>
</feature>
<protein>
    <recommendedName>
        <fullName evidence="4">DNA-directed RNA polymerase III subunit</fullName>
    </recommendedName>
</protein>
<sequence>MSRGGGRGGRGGGRGGFAGGSSMPPMGLTFADIQALSREEDALYPPLDPLPVLTEYSSDEKRICELQMGFAARIRKSAYYVIETTKSTELPRYSDKYRPSPASQPSLKRKDLHQPFFPTEIFEGYFNPKKRRKVTNSQGKGKRLNLDEMQEDGDEDKSSDGRSDAGSQVVESDYDVDEEYDNDYAENYFDNGEADDNDDLGGGGGGGDDGGGGGDYD</sequence>
<evidence type="ECO:0000256" key="2">
    <source>
        <dbReference type="ARBA" id="ARBA00008352"/>
    </source>
</evidence>
<dbReference type="PANTHER" id="PTHR15367">
    <property type="entry name" value="DNA-DIRECTED RNA POLYMERASE III"/>
    <property type="match status" value="1"/>
</dbReference>
<keyword evidence="7" id="KW-1185">Reference proteome</keyword>
<dbReference type="AlphaFoldDB" id="A0A166FKL2"/>